<feature type="transmembrane region" description="Helical" evidence="10">
    <location>
        <begin position="441"/>
        <end position="466"/>
    </location>
</feature>
<evidence type="ECO:0000256" key="3">
    <source>
        <dbReference type="ARBA" id="ARBA00022449"/>
    </source>
</evidence>
<keyword evidence="5 10" id="KW-0812">Transmembrane</keyword>
<evidence type="ECO:0000313" key="11">
    <source>
        <dbReference type="EMBL" id="TXD31604.1"/>
    </source>
</evidence>
<evidence type="ECO:0000256" key="1">
    <source>
        <dbReference type="ARBA" id="ARBA00004651"/>
    </source>
</evidence>
<organism evidence="11 12">
    <name type="scientific">Lujinxingia vulgaris</name>
    <dbReference type="NCBI Taxonomy" id="2600176"/>
    <lineage>
        <taxon>Bacteria</taxon>
        <taxon>Deltaproteobacteria</taxon>
        <taxon>Bradymonadales</taxon>
        <taxon>Lujinxingiaceae</taxon>
        <taxon>Lujinxingia</taxon>
    </lineage>
</organism>
<dbReference type="GO" id="GO:0005886">
    <property type="term" value="C:plasma membrane"/>
    <property type="evidence" value="ECO:0007669"/>
    <property type="project" value="UniProtKB-SubCell"/>
</dbReference>
<proteinExistence type="predicted"/>
<evidence type="ECO:0000256" key="10">
    <source>
        <dbReference type="SAM" id="Phobius"/>
    </source>
</evidence>
<gene>
    <name evidence="11" type="ORF">FRC96_20800</name>
</gene>
<feature type="transmembrane region" description="Helical" evidence="10">
    <location>
        <begin position="368"/>
        <end position="387"/>
    </location>
</feature>
<dbReference type="Proteomes" id="UP000321046">
    <property type="component" value="Unassembled WGS sequence"/>
</dbReference>
<dbReference type="GO" id="GO:0042910">
    <property type="term" value="F:xenobiotic transmembrane transporter activity"/>
    <property type="evidence" value="ECO:0007669"/>
    <property type="project" value="InterPro"/>
</dbReference>
<dbReference type="EMBL" id="VOSL01000147">
    <property type="protein sequence ID" value="TXD31604.1"/>
    <property type="molecule type" value="Genomic_DNA"/>
</dbReference>
<comment type="subcellular location">
    <subcellularLocation>
        <location evidence="1">Cell membrane</location>
        <topology evidence="1">Multi-pass membrane protein</topology>
    </subcellularLocation>
</comment>
<dbReference type="RefSeq" id="WP_146977477.1">
    <property type="nucleotide sequence ID" value="NZ_VOSL01000147.1"/>
</dbReference>
<dbReference type="PIRSF" id="PIRSF006603">
    <property type="entry name" value="DinF"/>
    <property type="match status" value="1"/>
</dbReference>
<protein>
    <recommendedName>
        <fullName evidence="9">Multidrug-efflux transporter</fullName>
    </recommendedName>
</protein>
<evidence type="ECO:0000256" key="8">
    <source>
        <dbReference type="ARBA" id="ARBA00023136"/>
    </source>
</evidence>
<comment type="caution">
    <text evidence="11">The sequence shown here is derived from an EMBL/GenBank/DDBJ whole genome shotgun (WGS) entry which is preliminary data.</text>
</comment>
<dbReference type="OrthoDB" id="9805232at2"/>
<dbReference type="GO" id="GO:0015297">
    <property type="term" value="F:antiporter activity"/>
    <property type="evidence" value="ECO:0007669"/>
    <property type="project" value="UniProtKB-KW"/>
</dbReference>
<evidence type="ECO:0000256" key="4">
    <source>
        <dbReference type="ARBA" id="ARBA00022475"/>
    </source>
</evidence>
<dbReference type="InterPro" id="IPR002528">
    <property type="entry name" value="MATE_fam"/>
</dbReference>
<feature type="transmembrane region" description="Helical" evidence="10">
    <location>
        <begin position="249"/>
        <end position="270"/>
    </location>
</feature>
<dbReference type="PANTHER" id="PTHR43298:SF2">
    <property type="entry name" value="FMN_FAD EXPORTER YEEO-RELATED"/>
    <property type="match status" value="1"/>
</dbReference>
<keyword evidence="8 10" id="KW-0472">Membrane</keyword>
<dbReference type="NCBIfam" id="TIGR00797">
    <property type="entry name" value="matE"/>
    <property type="match status" value="1"/>
</dbReference>
<keyword evidence="2" id="KW-0813">Transport</keyword>
<feature type="transmembrane region" description="Helical" evidence="10">
    <location>
        <begin position="169"/>
        <end position="190"/>
    </location>
</feature>
<dbReference type="InterPro" id="IPR050222">
    <property type="entry name" value="MATE_MdtK"/>
</dbReference>
<feature type="transmembrane region" description="Helical" evidence="10">
    <location>
        <begin position="49"/>
        <end position="74"/>
    </location>
</feature>
<sequence>MARASTVDTTEGSLVGRSAQLAWPAVLQAILANFYAFNDFVFVGMLGDAAATAALSACFALLILHFTFIKVFPVGATALIAQAFGARKPERIGQLFRSAVTTTMGLSLIIAVAGVLVMPWFVSLANVTPEVGLHVADYLRIIYWATPTFALMLVVVGVFRACGDTRTPLVLEIGSLLVNIVLNFILVLGWGPIPAMGIEGAALATALSRGLPGVVGLWMILRGDLDFDPMAGVRGLIAWRPDLDLSRQMAAIGIFEALSGLIYGGVYLMLNRMAGELGSAAQGGLGAGLRGIEWIGFAFGSGFLTASISIVGQNVGAGKMDRAWGGAWISAGLSALCCQLVGLIFILFPEPLSRMVTDDLDTLRYAMIYVYYIGWVMWAVGFEMSMFGAMVGAGQSRTALAVSGGYNLLRIPLAAGLLFGLDNLIDGVRWVTLGAADAPEVIGPFAALVWTIGLTSVLKAVTYAIILSARWRALKRSQATTRVRGARSVRM</sequence>
<evidence type="ECO:0000256" key="6">
    <source>
        <dbReference type="ARBA" id="ARBA00022989"/>
    </source>
</evidence>
<evidence type="ECO:0000256" key="2">
    <source>
        <dbReference type="ARBA" id="ARBA00022448"/>
    </source>
</evidence>
<dbReference type="PANTHER" id="PTHR43298">
    <property type="entry name" value="MULTIDRUG RESISTANCE PROTEIN NORM-RELATED"/>
    <property type="match status" value="1"/>
</dbReference>
<keyword evidence="7" id="KW-0406">Ion transport</keyword>
<evidence type="ECO:0000256" key="9">
    <source>
        <dbReference type="ARBA" id="ARBA00031636"/>
    </source>
</evidence>
<feature type="transmembrane region" description="Helical" evidence="10">
    <location>
        <begin position="324"/>
        <end position="348"/>
    </location>
</feature>
<dbReference type="Pfam" id="PF01554">
    <property type="entry name" value="MatE"/>
    <property type="match status" value="2"/>
</dbReference>
<accession>A0A5C6X512</accession>
<keyword evidence="4" id="KW-1003">Cell membrane</keyword>
<feature type="transmembrane region" description="Helical" evidence="10">
    <location>
        <begin position="95"/>
        <end position="121"/>
    </location>
</feature>
<evidence type="ECO:0000313" key="12">
    <source>
        <dbReference type="Proteomes" id="UP000321046"/>
    </source>
</evidence>
<dbReference type="AlphaFoldDB" id="A0A5C6X512"/>
<name>A0A5C6X512_9DELT</name>
<feature type="transmembrane region" description="Helical" evidence="10">
    <location>
        <begin position="141"/>
        <end position="162"/>
    </location>
</feature>
<feature type="transmembrane region" description="Helical" evidence="10">
    <location>
        <begin position="21"/>
        <end position="37"/>
    </location>
</feature>
<reference evidence="11 12" key="1">
    <citation type="submission" date="2019-08" db="EMBL/GenBank/DDBJ databases">
        <title>Bradymonadales sp. TMQ2.</title>
        <authorList>
            <person name="Liang Q."/>
        </authorList>
    </citation>
    <scope>NUCLEOTIDE SEQUENCE [LARGE SCALE GENOMIC DNA]</scope>
    <source>
        <strain evidence="11 12">TMQ2</strain>
    </source>
</reference>
<evidence type="ECO:0000256" key="5">
    <source>
        <dbReference type="ARBA" id="ARBA00022692"/>
    </source>
</evidence>
<feature type="transmembrane region" description="Helical" evidence="10">
    <location>
        <begin position="294"/>
        <end position="312"/>
    </location>
</feature>
<dbReference type="GO" id="GO:0006811">
    <property type="term" value="P:monoatomic ion transport"/>
    <property type="evidence" value="ECO:0007669"/>
    <property type="project" value="UniProtKB-KW"/>
</dbReference>
<keyword evidence="6 10" id="KW-1133">Transmembrane helix</keyword>
<keyword evidence="3" id="KW-0050">Antiport</keyword>
<evidence type="ECO:0000256" key="7">
    <source>
        <dbReference type="ARBA" id="ARBA00023065"/>
    </source>
</evidence>
<dbReference type="InterPro" id="IPR048279">
    <property type="entry name" value="MdtK-like"/>
</dbReference>